<keyword evidence="10" id="KW-1185">Reference proteome</keyword>
<evidence type="ECO:0000256" key="4">
    <source>
        <dbReference type="ARBA" id="ARBA00022989"/>
    </source>
</evidence>
<dbReference type="InterPro" id="IPR003388">
    <property type="entry name" value="Reticulon"/>
</dbReference>
<feature type="transmembrane region" description="Helical" evidence="6">
    <location>
        <begin position="211"/>
        <end position="236"/>
    </location>
</feature>
<comment type="subcellular location">
    <subcellularLocation>
        <location evidence="1 6">Endoplasmic reticulum membrane</location>
        <topology evidence="1 6">Multi-pass membrane protein</topology>
    </subcellularLocation>
</comment>
<feature type="domain" description="Reticulon" evidence="8">
    <location>
        <begin position="100"/>
        <end position="271"/>
    </location>
</feature>
<sequence length="355" mass="38732">MTEYDLPGKDATGKLLDNARKVISSDSPLSSAFKQTATEMKTAFGSPQPDSTPDVPEAPAASPEVNPAKQLDFNVNPPTPATPAMMASTAGDMLDYNAFISDTILWNNKVRSAFYFVCGLLAWLVVRAILNSSVTFITGLCYTLLIYLSFNFIRGAFAPRYQERCNWTDSSITHVLSAALSGAASAAAALLDRHLKGLDPLHTLEVGLGLWLLSAAGRALDAVTLLLLLHLGAFTVPLTYKVYKKPIDAVVADVYNKAHTQFEKFDRRIRAVMVVGPLSVMFFLLSNMDRFVAGFVILAYGRALAKPDEYATFQKRIEPVSKTIKKAVLTPMTNAAANAMTKFDLTPTPRKQKIN</sequence>
<keyword evidence="4 6" id="KW-1133">Transmembrane helix</keyword>
<feature type="transmembrane region" description="Helical" evidence="6">
    <location>
        <begin position="174"/>
        <end position="191"/>
    </location>
</feature>
<protein>
    <recommendedName>
        <fullName evidence="6">Reticulon-like protein</fullName>
    </recommendedName>
</protein>
<evidence type="ECO:0000313" key="9">
    <source>
        <dbReference type="EMBL" id="GLI68469.1"/>
    </source>
</evidence>
<name>A0ABQ5SFN8_9CHLO</name>
<evidence type="ECO:0000256" key="6">
    <source>
        <dbReference type="RuleBase" id="RU363132"/>
    </source>
</evidence>
<feature type="region of interest" description="Disordered" evidence="7">
    <location>
        <begin position="38"/>
        <end position="70"/>
    </location>
</feature>
<comment type="caution">
    <text evidence="6">Lacks conserved residue(s) required for the propagation of feature annotation.</text>
</comment>
<feature type="transmembrane region" description="Helical" evidence="6">
    <location>
        <begin position="136"/>
        <end position="153"/>
    </location>
</feature>
<evidence type="ECO:0000256" key="5">
    <source>
        <dbReference type="ARBA" id="ARBA00023136"/>
    </source>
</evidence>
<dbReference type="PANTHER" id="PTHR10994:SF193">
    <property type="entry name" value="RETICULON-LIKE PROTEIN"/>
    <property type="match status" value="1"/>
</dbReference>
<proteinExistence type="predicted"/>
<reference evidence="9 10" key="1">
    <citation type="journal article" date="2023" name="IScience">
        <title>Expanded male sex-determining region conserved during the evolution of homothallism in the green alga Volvox.</title>
        <authorList>
            <person name="Yamamoto K."/>
            <person name="Matsuzaki R."/>
            <person name="Mahakham W."/>
            <person name="Heman W."/>
            <person name="Sekimoto H."/>
            <person name="Kawachi M."/>
            <person name="Minakuchi Y."/>
            <person name="Toyoda A."/>
            <person name="Nozaki H."/>
        </authorList>
    </citation>
    <scope>NUCLEOTIDE SEQUENCE [LARGE SCALE GENOMIC DNA]</scope>
    <source>
        <strain evidence="9 10">NIES-4468</strain>
    </source>
</reference>
<organism evidence="9 10">
    <name type="scientific">Volvox africanus</name>
    <dbReference type="NCBI Taxonomy" id="51714"/>
    <lineage>
        <taxon>Eukaryota</taxon>
        <taxon>Viridiplantae</taxon>
        <taxon>Chlorophyta</taxon>
        <taxon>core chlorophytes</taxon>
        <taxon>Chlorophyceae</taxon>
        <taxon>CS clade</taxon>
        <taxon>Chlamydomonadales</taxon>
        <taxon>Volvocaceae</taxon>
        <taxon>Volvox</taxon>
    </lineage>
</organism>
<dbReference type="PANTHER" id="PTHR10994">
    <property type="entry name" value="RETICULON"/>
    <property type="match status" value="1"/>
</dbReference>
<gene>
    <name evidence="9" type="ORF">VaNZ11_012895</name>
</gene>
<dbReference type="Proteomes" id="UP001165090">
    <property type="component" value="Unassembled WGS sequence"/>
</dbReference>
<accession>A0ABQ5SFN8</accession>
<dbReference type="PROSITE" id="PS50845">
    <property type="entry name" value="RETICULON"/>
    <property type="match status" value="1"/>
</dbReference>
<dbReference type="EMBL" id="BSDZ01000079">
    <property type="protein sequence ID" value="GLI68469.1"/>
    <property type="molecule type" value="Genomic_DNA"/>
</dbReference>
<evidence type="ECO:0000259" key="8">
    <source>
        <dbReference type="PROSITE" id="PS50845"/>
    </source>
</evidence>
<dbReference type="InterPro" id="IPR045064">
    <property type="entry name" value="Reticulon-like"/>
</dbReference>
<evidence type="ECO:0000256" key="3">
    <source>
        <dbReference type="ARBA" id="ARBA00022824"/>
    </source>
</evidence>
<keyword evidence="5 6" id="KW-0472">Membrane</keyword>
<evidence type="ECO:0000313" key="10">
    <source>
        <dbReference type="Proteomes" id="UP001165090"/>
    </source>
</evidence>
<feature type="transmembrane region" description="Helical" evidence="6">
    <location>
        <begin position="113"/>
        <end position="130"/>
    </location>
</feature>
<comment type="caution">
    <text evidence="9">The sequence shown here is derived from an EMBL/GenBank/DDBJ whole genome shotgun (WGS) entry which is preliminary data.</text>
</comment>
<keyword evidence="3 6" id="KW-0256">Endoplasmic reticulum</keyword>
<evidence type="ECO:0000256" key="1">
    <source>
        <dbReference type="ARBA" id="ARBA00004477"/>
    </source>
</evidence>
<dbReference type="Pfam" id="PF02453">
    <property type="entry name" value="Reticulon"/>
    <property type="match status" value="1"/>
</dbReference>
<feature type="transmembrane region" description="Helical" evidence="6">
    <location>
        <begin position="269"/>
        <end position="288"/>
    </location>
</feature>
<evidence type="ECO:0000256" key="7">
    <source>
        <dbReference type="SAM" id="MobiDB-lite"/>
    </source>
</evidence>
<evidence type="ECO:0000256" key="2">
    <source>
        <dbReference type="ARBA" id="ARBA00022692"/>
    </source>
</evidence>
<keyword evidence="2 6" id="KW-0812">Transmembrane</keyword>